<dbReference type="GO" id="GO:0051997">
    <property type="term" value="F:2-oxo-4-hydroxy-4-carboxy-5-ureidoimidazoline decarboxylase activity"/>
    <property type="evidence" value="ECO:0007669"/>
    <property type="project" value="UniProtKB-EC"/>
</dbReference>
<gene>
    <name evidence="8" type="ORF">CYY_000703</name>
</gene>
<keyword evidence="5" id="KW-0210">Decarboxylase</keyword>
<keyword evidence="6" id="KW-0456">Lyase</keyword>
<dbReference type="InterPro" id="IPR018020">
    <property type="entry name" value="OHCU_decarboxylase"/>
</dbReference>
<evidence type="ECO:0000313" key="9">
    <source>
        <dbReference type="Proteomes" id="UP000695562"/>
    </source>
</evidence>
<protein>
    <recommendedName>
        <fullName evidence="3">2-oxo-4-hydroxy-4-carboxy-5-ureidoimidazoline decarboxylase</fullName>
        <ecNumber evidence="3">4.1.1.97</ecNumber>
    </recommendedName>
</protein>
<sequence length="139" mass="15686">MRPFRAYGDIIDQASKVIASLSREDQIVVINAHPRIGVTPAQASTLSANSFKEQGMDKELAATNNEQDQLRQVYATLKALNEQYEQKYGFKFVVFVNGRSKADIIPILEHRLHNSTQDKELSLGLSEMMQIAYSRLSKL</sequence>
<evidence type="ECO:0000256" key="4">
    <source>
        <dbReference type="ARBA" id="ARBA00022631"/>
    </source>
</evidence>
<evidence type="ECO:0000313" key="8">
    <source>
        <dbReference type="EMBL" id="KAF2077979.1"/>
    </source>
</evidence>
<dbReference type="GO" id="GO:0005777">
    <property type="term" value="C:peroxisome"/>
    <property type="evidence" value="ECO:0007669"/>
    <property type="project" value="TreeGrafter"/>
</dbReference>
<organism evidence="8 9">
    <name type="scientific">Polysphondylium violaceum</name>
    <dbReference type="NCBI Taxonomy" id="133409"/>
    <lineage>
        <taxon>Eukaryota</taxon>
        <taxon>Amoebozoa</taxon>
        <taxon>Evosea</taxon>
        <taxon>Eumycetozoa</taxon>
        <taxon>Dictyostelia</taxon>
        <taxon>Dictyosteliales</taxon>
        <taxon>Dictyosteliaceae</taxon>
        <taxon>Polysphondylium</taxon>
    </lineage>
</organism>
<dbReference type="Gene3D" id="1.10.3330.10">
    <property type="entry name" value="Oxo-4-hydroxy-4-carboxy-5-ureidoimidazoline decarboxylase"/>
    <property type="match status" value="1"/>
</dbReference>
<comment type="pathway">
    <text evidence="2">Purine metabolism; urate degradation; (S)-allantoin from urate: step 3/3.</text>
</comment>
<dbReference type="PANTHER" id="PTHR43466:SF1">
    <property type="entry name" value="2-OXO-4-HYDROXY-4-CARBOXY-5-UREIDOIMIDAZOLINE DECARBOXYLASE-RELATED"/>
    <property type="match status" value="1"/>
</dbReference>
<dbReference type="EMBL" id="AJWJ01000014">
    <property type="protein sequence ID" value="KAF2077979.1"/>
    <property type="molecule type" value="Genomic_DNA"/>
</dbReference>
<dbReference type="EC" id="4.1.1.97" evidence="3"/>
<proteinExistence type="predicted"/>
<dbReference type="Proteomes" id="UP000695562">
    <property type="component" value="Unassembled WGS sequence"/>
</dbReference>
<evidence type="ECO:0000256" key="1">
    <source>
        <dbReference type="ARBA" id="ARBA00001163"/>
    </source>
</evidence>
<accession>A0A8J4Q4C4</accession>
<evidence type="ECO:0000256" key="6">
    <source>
        <dbReference type="ARBA" id="ARBA00023239"/>
    </source>
</evidence>
<dbReference type="GO" id="GO:0019628">
    <property type="term" value="P:urate catabolic process"/>
    <property type="evidence" value="ECO:0007669"/>
    <property type="project" value="TreeGrafter"/>
</dbReference>
<dbReference type="OrthoDB" id="16559at2759"/>
<evidence type="ECO:0000256" key="2">
    <source>
        <dbReference type="ARBA" id="ARBA00004754"/>
    </source>
</evidence>
<evidence type="ECO:0000259" key="7">
    <source>
        <dbReference type="Pfam" id="PF09349"/>
    </source>
</evidence>
<keyword evidence="9" id="KW-1185">Reference proteome</keyword>
<dbReference type="InterPro" id="IPR036778">
    <property type="entry name" value="OHCU_decarboxylase_sf"/>
</dbReference>
<dbReference type="PANTHER" id="PTHR43466">
    <property type="entry name" value="2-OXO-4-HYDROXY-4-CARBOXY-5-UREIDOIMIDAZOLINE DECARBOXYLASE-RELATED"/>
    <property type="match status" value="1"/>
</dbReference>
<evidence type="ECO:0000256" key="5">
    <source>
        <dbReference type="ARBA" id="ARBA00022793"/>
    </source>
</evidence>
<dbReference type="SUPFAM" id="SSF158694">
    <property type="entry name" value="UraD-Like"/>
    <property type="match status" value="1"/>
</dbReference>
<comment type="catalytic activity">
    <reaction evidence="1">
        <text>5-hydroxy-2-oxo-4-ureido-2,5-dihydro-1H-imidazole-5-carboxylate + H(+) = (S)-allantoin + CO2</text>
        <dbReference type="Rhea" id="RHEA:26301"/>
        <dbReference type="ChEBI" id="CHEBI:15378"/>
        <dbReference type="ChEBI" id="CHEBI:15678"/>
        <dbReference type="ChEBI" id="CHEBI:16526"/>
        <dbReference type="ChEBI" id="CHEBI:58639"/>
        <dbReference type="EC" id="4.1.1.97"/>
    </reaction>
</comment>
<dbReference type="GO" id="GO:0006144">
    <property type="term" value="P:purine nucleobase metabolic process"/>
    <property type="evidence" value="ECO:0007669"/>
    <property type="project" value="UniProtKB-KW"/>
</dbReference>
<comment type="caution">
    <text evidence="8">The sequence shown here is derived from an EMBL/GenBank/DDBJ whole genome shotgun (WGS) entry which is preliminary data.</text>
</comment>
<dbReference type="AlphaFoldDB" id="A0A8J4Q4C4"/>
<evidence type="ECO:0000256" key="3">
    <source>
        <dbReference type="ARBA" id="ARBA00012257"/>
    </source>
</evidence>
<keyword evidence="4" id="KW-0659">Purine metabolism</keyword>
<feature type="domain" description="Oxo-4-hydroxy-4-carboxy-5-ureidoimidazoline decarboxylase" evidence="7">
    <location>
        <begin position="2"/>
        <end position="136"/>
    </location>
</feature>
<dbReference type="Pfam" id="PF09349">
    <property type="entry name" value="OHCU_decarbox"/>
    <property type="match status" value="1"/>
</dbReference>
<reference evidence="8" key="1">
    <citation type="submission" date="2020-01" db="EMBL/GenBank/DDBJ databases">
        <title>Development of genomics and gene disruption for Polysphondylium violaceum indicates a role for the polyketide synthase stlB in stalk morphogenesis.</title>
        <authorList>
            <person name="Narita B."/>
            <person name="Kawabe Y."/>
            <person name="Kin K."/>
            <person name="Saito T."/>
            <person name="Gibbs R."/>
            <person name="Kuspa A."/>
            <person name="Muzny D."/>
            <person name="Queller D."/>
            <person name="Richards S."/>
            <person name="Strassman J."/>
            <person name="Sucgang R."/>
            <person name="Worley K."/>
            <person name="Schaap P."/>
        </authorList>
    </citation>
    <scope>NUCLEOTIDE SEQUENCE</scope>
    <source>
        <strain evidence="8">QSvi11</strain>
    </source>
</reference>
<name>A0A8J4Q4C4_9MYCE</name>